<dbReference type="STRING" id="573501.SAMN04487999_0148"/>
<accession>A0A1M5STX4</accession>
<dbReference type="InterPro" id="IPR013078">
    <property type="entry name" value="His_Pase_superF_clade-1"/>
</dbReference>
<dbReference type="OrthoDB" id="9810154at2"/>
<protein>
    <submittedName>
        <fullName evidence="2">Phosphohistidine phosphatase</fullName>
    </submittedName>
</protein>
<dbReference type="InterPro" id="IPR029033">
    <property type="entry name" value="His_PPase_superfam"/>
</dbReference>
<dbReference type="RefSeq" id="WP_072979318.1">
    <property type="nucleotide sequence ID" value="NZ_FQXT01000001.1"/>
</dbReference>
<dbReference type="PANTHER" id="PTHR47623">
    <property type="entry name" value="OS09G0287300 PROTEIN"/>
    <property type="match status" value="1"/>
</dbReference>
<dbReference type="Pfam" id="PF00300">
    <property type="entry name" value="His_Phos_1"/>
    <property type="match status" value="1"/>
</dbReference>
<proteinExistence type="predicted"/>
<evidence type="ECO:0000313" key="4">
    <source>
        <dbReference type="Proteomes" id="UP000290037"/>
    </source>
</evidence>
<dbReference type="PANTHER" id="PTHR47623:SF1">
    <property type="entry name" value="OS09G0287300 PROTEIN"/>
    <property type="match status" value="1"/>
</dbReference>
<dbReference type="CDD" id="cd07067">
    <property type="entry name" value="HP_PGM_like"/>
    <property type="match status" value="1"/>
</dbReference>
<reference evidence="2" key="1">
    <citation type="submission" date="2016-11" db="EMBL/GenBank/DDBJ databases">
        <authorList>
            <person name="Jaros S."/>
            <person name="Januszkiewicz K."/>
            <person name="Wedrychowicz H."/>
        </authorList>
    </citation>
    <scope>NUCLEOTIDE SEQUENCE [LARGE SCALE GENOMIC DNA]</scope>
    <source>
        <strain evidence="2">DSM 19859</strain>
    </source>
</reference>
<evidence type="ECO:0000313" key="1">
    <source>
        <dbReference type="EMBL" id="RXG28866.1"/>
    </source>
</evidence>
<sequence length="161" mass="18604">MKTLYLVRHAKSSWEFDLDDHERPLNERGLSDAPKMGAYIREKITLPQRIVSSDAVRAKTTALLYLKELGIPEERLELSHQLYDFNGTGLDSFIRSCDDEIDRLMVFGHNNALTYWVNQYGNKPIDNVATAAFTEITFNVKHWSEIDLGETKLYIKPKQIK</sequence>
<dbReference type="EMBL" id="FQXT01000001">
    <property type="protein sequence ID" value="SHH41688.1"/>
    <property type="molecule type" value="Genomic_DNA"/>
</dbReference>
<evidence type="ECO:0000313" key="3">
    <source>
        <dbReference type="Proteomes" id="UP000184240"/>
    </source>
</evidence>
<dbReference type="EMBL" id="QOVN01000004">
    <property type="protein sequence ID" value="RXG28866.1"/>
    <property type="molecule type" value="Genomic_DNA"/>
</dbReference>
<keyword evidence="4" id="KW-1185">Reference proteome</keyword>
<organism evidence="2 3">
    <name type="scientific">Leeuwenhoekiella palythoae</name>
    <dbReference type="NCBI Taxonomy" id="573501"/>
    <lineage>
        <taxon>Bacteria</taxon>
        <taxon>Pseudomonadati</taxon>
        <taxon>Bacteroidota</taxon>
        <taxon>Flavobacteriia</taxon>
        <taxon>Flavobacteriales</taxon>
        <taxon>Flavobacteriaceae</taxon>
        <taxon>Leeuwenhoekiella</taxon>
    </lineage>
</organism>
<reference evidence="3" key="2">
    <citation type="submission" date="2016-11" db="EMBL/GenBank/DDBJ databases">
        <authorList>
            <person name="Varghese N."/>
            <person name="Submissions S."/>
        </authorList>
    </citation>
    <scope>NUCLEOTIDE SEQUENCE [LARGE SCALE GENOMIC DNA]</scope>
    <source>
        <strain evidence="3">DSM 19859</strain>
    </source>
</reference>
<evidence type="ECO:0000313" key="2">
    <source>
        <dbReference type="EMBL" id="SHH41688.1"/>
    </source>
</evidence>
<dbReference type="Proteomes" id="UP000290037">
    <property type="component" value="Unassembled WGS sequence"/>
</dbReference>
<dbReference type="Gene3D" id="3.40.50.1240">
    <property type="entry name" value="Phosphoglycerate mutase-like"/>
    <property type="match status" value="1"/>
</dbReference>
<dbReference type="SMART" id="SM00855">
    <property type="entry name" value="PGAM"/>
    <property type="match status" value="1"/>
</dbReference>
<gene>
    <name evidence="1" type="ORF">DSM01_2327</name>
    <name evidence="2" type="ORF">SAMN04487999_0148</name>
</gene>
<reference evidence="1 4" key="3">
    <citation type="submission" date="2018-07" db="EMBL/GenBank/DDBJ databases">
        <title>Leeuwenhoekiella genomics.</title>
        <authorList>
            <person name="Tahon G."/>
            <person name="Willems A."/>
        </authorList>
    </citation>
    <scope>NUCLEOTIDE SEQUENCE [LARGE SCALE GENOMIC DNA]</scope>
    <source>
        <strain evidence="1 4">LMG 24856</strain>
    </source>
</reference>
<dbReference type="AlphaFoldDB" id="A0A1M5STX4"/>
<name>A0A1M5STX4_9FLAO</name>
<dbReference type="Proteomes" id="UP000184240">
    <property type="component" value="Unassembled WGS sequence"/>
</dbReference>
<dbReference type="SUPFAM" id="SSF53254">
    <property type="entry name" value="Phosphoglycerate mutase-like"/>
    <property type="match status" value="1"/>
</dbReference>